<sequence>MVAGAIWKRYLPAAGIIHLALAAPSLAQVVQNRTVEFPGGGTKNNNGVIGPFCCTGETAIIHDTEGKPAGYIYFYDFSGGRILDPSHSVASTVSILVSNGADPSTFPAARFAAETWAPGATATVVVAPITYEIGIEPDVVTIDGHKYFNMQSLKARVRVSSTGVASVTAQPAPDEATAKPAPEAVEPTAAQAPAAPEVLPTLDESLEIAAAEFVAEKYPMTSARKLAAINGDVLQPCDMKYPDTSMEVDDTPTPSAAGTDSKIGILVDSIYIRDNLQVAGVQSDAIDRLIKAYRSDRIQQGRPIAIKFAQVPQAAIGGEVGAAVHAPHAPVGGLTAYHGAPAVHAPVGAIAGAQLSHSVLIPRTPEEKLIASLNALGLPRALPFKRPEQCYYTMSLTIRTPYRFALAPNNGRLFLIPRFSFQVCQARKVKPYDRTVCDNWVEVGSGQRAKLFGRYAYSAEWPDGRVTRDVMDFGADGPDVETINVVAP</sequence>
<evidence type="ECO:0000256" key="1">
    <source>
        <dbReference type="SAM" id="SignalP"/>
    </source>
</evidence>
<dbReference type="EMBL" id="BAABBM010000001">
    <property type="protein sequence ID" value="GAA3894745.1"/>
    <property type="molecule type" value="Genomic_DNA"/>
</dbReference>
<reference evidence="3" key="1">
    <citation type="journal article" date="2019" name="Int. J. Syst. Evol. Microbiol.">
        <title>The Global Catalogue of Microorganisms (GCM) 10K type strain sequencing project: providing services to taxonomists for standard genome sequencing and annotation.</title>
        <authorList>
            <consortium name="The Broad Institute Genomics Platform"/>
            <consortium name="The Broad Institute Genome Sequencing Center for Infectious Disease"/>
            <person name="Wu L."/>
            <person name="Ma J."/>
        </authorList>
    </citation>
    <scope>NUCLEOTIDE SEQUENCE [LARGE SCALE GENOMIC DNA]</scope>
    <source>
        <strain evidence="3">JCM 17543</strain>
    </source>
</reference>
<feature type="signal peptide" evidence="1">
    <location>
        <begin position="1"/>
        <end position="27"/>
    </location>
</feature>
<feature type="chain" id="PRO_5045117008" evidence="1">
    <location>
        <begin position="28"/>
        <end position="488"/>
    </location>
</feature>
<protein>
    <submittedName>
        <fullName evidence="2">Uncharacterized protein</fullName>
    </submittedName>
</protein>
<dbReference type="Proteomes" id="UP001500827">
    <property type="component" value="Unassembled WGS sequence"/>
</dbReference>
<proteinExistence type="predicted"/>
<accession>A0ABP7L7U7</accession>
<keyword evidence="1" id="KW-0732">Signal</keyword>
<comment type="caution">
    <text evidence="2">The sequence shown here is derived from an EMBL/GenBank/DDBJ whole genome shotgun (WGS) entry which is preliminary data.</text>
</comment>
<gene>
    <name evidence="2" type="ORF">GCM10022276_12340</name>
</gene>
<organism evidence="2 3">
    <name type="scientific">Sphingomonas limnosediminicola</name>
    <dbReference type="NCBI Taxonomy" id="940133"/>
    <lineage>
        <taxon>Bacteria</taxon>
        <taxon>Pseudomonadati</taxon>
        <taxon>Pseudomonadota</taxon>
        <taxon>Alphaproteobacteria</taxon>
        <taxon>Sphingomonadales</taxon>
        <taxon>Sphingomonadaceae</taxon>
        <taxon>Sphingomonas</taxon>
    </lineage>
</organism>
<evidence type="ECO:0000313" key="3">
    <source>
        <dbReference type="Proteomes" id="UP001500827"/>
    </source>
</evidence>
<name>A0ABP7L7U7_9SPHN</name>
<keyword evidence="3" id="KW-1185">Reference proteome</keyword>
<evidence type="ECO:0000313" key="2">
    <source>
        <dbReference type="EMBL" id="GAA3894745.1"/>
    </source>
</evidence>
<dbReference type="RefSeq" id="WP_344698800.1">
    <property type="nucleotide sequence ID" value="NZ_BAABBM010000001.1"/>
</dbReference>